<evidence type="ECO:0000313" key="3">
    <source>
        <dbReference type="Proteomes" id="UP000194439"/>
    </source>
</evidence>
<gene>
    <name evidence="2" type="ORF">BACERE00185_00067</name>
</gene>
<dbReference type="RefSeq" id="WP_088027149.1">
    <property type="nucleotide sequence ID" value="NZ_FWZD01000018.1"/>
</dbReference>
<evidence type="ECO:0000313" key="2">
    <source>
        <dbReference type="EMBL" id="SMD65787.1"/>
    </source>
</evidence>
<proteinExistence type="predicted"/>
<name>A0A1Y5YSZ2_9BACI</name>
<dbReference type="AlphaFoldDB" id="A0A1Y5YSZ2"/>
<protein>
    <submittedName>
        <fullName evidence="2">Uncharacterized protein</fullName>
    </submittedName>
</protein>
<dbReference type="Proteomes" id="UP000194439">
    <property type="component" value="Unassembled WGS sequence"/>
</dbReference>
<dbReference type="EMBL" id="FWZD01000018">
    <property type="protein sequence ID" value="SMD65787.1"/>
    <property type="molecule type" value="Genomic_DNA"/>
</dbReference>
<organism evidence="2 3">
    <name type="scientific">Bacillus mobilis</name>
    <dbReference type="NCBI Taxonomy" id="2026190"/>
    <lineage>
        <taxon>Bacteria</taxon>
        <taxon>Bacillati</taxon>
        <taxon>Bacillota</taxon>
        <taxon>Bacilli</taxon>
        <taxon>Bacillales</taxon>
        <taxon>Bacillaceae</taxon>
        <taxon>Bacillus</taxon>
        <taxon>Bacillus cereus group</taxon>
    </lineage>
</organism>
<feature type="coiled-coil region" evidence="1">
    <location>
        <begin position="139"/>
        <end position="166"/>
    </location>
</feature>
<sequence>MVKEWYSIQEAADTLKISHTSISRYLHTYPDFFKVKSVGRKKMIYSEGLPLLQQIKELYAKGIQTHEILEQLQGSIPVYHDADSPGEVVNDFSLAQIEPFLKNLETIINQQSSLFEQNTLLAEQVIKSDQRAEQIHEQLLQSDKRNQELQGQLQDLTDKMETLIHMQEAAASQEKQPWYKRILK</sequence>
<keyword evidence="1" id="KW-0175">Coiled coil</keyword>
<evidence type="ECO:0000256" key="1">
    <source>
        <dbReference type="SAM" id="Coils"/>
    </source>
</evidence>
<accession>A0A1Y5YSZ2</accession>
<reference evidence="3" key="1">
    <citation type="submission" date="2017-04" db="EMBL/GenBank/DDBJ databases">
        <authorList>
            <person name="Criscuolo A."/>
        </authorList>
    </citation>
    <scope>NUCLEOTIDE SEQUENCE [LARGE SCALE GENOMIC DNA]</scope>
</reference>